<organism evidence="10 11">
    <name type="scientific">Phototrophicus methaneseepsis</name>
    <dbReference type="NCBI Taxonomy" id="2710758"/>
    <lineage>
        <taxon>Bacteria</taxon>
        <taxon>Bacillati</taxon>
        <taxon>Chloroflexota</taxon>
        <taxon>Candidatus Thermofontia</taxon>
        <taxon>Phototrophicales</taxon>
        <taxon>Phototrophicaceae</taxon>
        <taxon>Phototrophicus</taxon>
    </lineage>
</organism>
<accession>A0A7S8E876</accession>
<evidence type="ECO:0000256" key="7">
    <source>
        <dbReference type="HAMAP-Rule" id="MF_00503"/>
    </source>
</evidence>
<comment type="function">
    <text evidence="7">Binds to the 23S rRNA.</text>
</comment>
<name>A0A7S8E876_9CHLR</name>
<dbReference type="HAMAP" id="MF_00503">
    <property type="entry name" value="Ribosomal_bL9"/>
    <property type="match status" value="1"/>
</dbReference>
<dbReference type="Proteomes" id="UP000594468">
    <property type="component" value="Chromosome"/>
</dbReference>
<dbReference type="RefSeq" id="WP_195170230.1">
    <property type="nucleotide sequence ID" value="NZ_CP062983.1"/>
</dbReference>
<sequence>MKVILLQDIYKHGVAGEVVDVANGFARNFLIPRKMAVQATKNALRAHKKLTERVEARRAQYENMLNEVAQQINGAELIFERRAASTGKLFGSVTNQEMADELLNVTGIDINRRRISQQNLRELGTHEVPVRIGTEETPVITVVIVREGELQEFLAAREAGEATEYDQVVEAEETVEVEEVVEEPVAEAAGEAEGEE</sequence>
<evidence type="ECO:0000256" key="1">
    <source>
        <dbReference type="ARBA" id="ARBA00010605"/>
    </source>
</evidence>
<dbReference type="InterPro" id="IPR036935">
    <property type="entry name" value="Ribosomal_bL9_N_sf"/>
</dbReference>
<evidence type="ECO:0000313" key="11">
    <source>
        <dbReference type="Proteomes" id="UP000594468"/>
    </source>
</evidence>
<dbReference type="InterPro" id="IPR020594">
    <property type="entry name" value="Ribosomal_bL9_bac/chp"/>
</dbReference>
<dbReference type="PANTHER" id="PTHR21368">
    <property type="entry name" value="50S RIBOSOMAL PROTEIN L9"/>
    <property type="match status" value="1"/>
</dbReference>
<dbReference type="Pfam" id="PF01281">
    <property type="entry name" value="Ribosomal_L9_N"/>
    <property type="match status" value="1"/>
</dbReference>
<evidence type="ECO:0000256" key="4">
    <source>
        <dbReference type="ARBA" id="ARBA00022980"/>
    </source>
</evidence>
<dbReference type="InterPro" id="IPR000244">
    <property type="entry name" value="Ribosomal_bL9"/>
</dbReference>
<dbReference type="AlphaFoldDB" id="A0A7S8E876"/>
<dbReference type="GO" id="GO:0003735">
    <property type="term" value="F:structural constituent of ribosome"/>
    <property type="evidence" value="ECO:0007669"/>
    <property type="project" value="InterPro"/>
</dbReference>
<keyword evidence="2 7" id="KW-0699">rRNA-binding</keyword>
<dbReference type="GO" id="GO:0005840">
    <property type="term" value="C:ribosome"/>
    <property type="evidence" value="ECO:0007669"/>
    <property type="project" value="UniProtKB-KW"/>
</dbReference>
<dbReference type="InterPro" id="IPR036791">
    <property type="entry name" value="Ribosomal_bL9_C_sf"/>
</dbReference>
<evidence type="ECO:0000256" key="3">
    <source>
        <dbReference type="ARBA" id="ARBA00022884"/>
    </source>
</evidence>
<evidence type="ECO:0000256" key="6">
    <source>
        <dbReference type="ARBA" id="ARBA00035292"/>
    </source>
</evidence>
<evidence type="ECO:0000256" key="2">
    <source>
        <dbReference type="ARBA" id="ARBA00022730"/>
    </source>
</evidence>
<evidence type="ECO:0000313" key="10">
    <source>
        <dbReference type="EMBL" id="QPC82161.1"/>
    </source>
</evidence>
<keyword evidence="5 7" id="KW-0687">Ribonucleoprotein</keyword>
<dbReference type="PROSITE" id="PS00651">
    <property type="entry name" value="RIBOSOMAL_L9"/>
    <property type="match status" value="1"/>
</dbReference>
<dbReference type="KEGG" id="pmet:G4Y79_21135"/>
<keyword evidence="8" id="KW-0175">Coiled coil</keyword>
<proteinExistence type="inferred from homology"/>
<keyword evidence="3 7" id="KW-0694">RNA-binding</keyword>
<dbReference type="Gene3D" id="3.10.430.100">
    <property type="entry name" value="Ribosomal protein L9, C-terminal domain"/>
    <property type="match status" value="1"/>
</dbReference>
<protein>
    <recommendedName>
        <fullName evidence="6 7">Large ribosomal subunit protein bL9</fullName>
    </recommendedName>
</protein>
<dbReference type="EMBL" id="CP062983">
    <property type="protein sequence ID" value="QPC82161.1"/>
    <property type="molecule type" value="Genomic_DNA"/>
</dbReference>
<dbReference type="GO" id="GO:1990904">
    <property type="term" value="C:ribonucleoprotein complex"/>
    <property type="evidence" value="ECO:0007669"/>
    <property type="project" value="UniProtKB-KW"/>
</dbReference>
<dbReference type="InterPro" id="IPR020070">
    <property type="entry name" value="Ribosomal_bL9_N"/>
</dbReference>
<evidence type="ECO:0000256" key="5">
    <source>
        <dbReference type="ARBA" id="ARBA00023274"/>
    </source>
</evidence>
<dbReference type="SUPFAM" id="SSF55653">
    <property type="entry name" value="Ribosomal protein L9 C-domain"/>
    <property type="match status" value="1"/>
</dbReference>
<evidence type="ECO:0000256" key="8">
    <source>
        <dbReference type="SAM" id="Coils"/>
    </source>
</evidence>
<feature type="domain" description="Ribosomal protein L9" evidence="9">
    <location>
        <begin position="13"/>
        <end position="40"/>
    </location>
</feature>
<dbReference type="NCBIfam" id="TIGR00158">
    <property type="entry name" value="L9"/>
    <property type="match status" value="1"/>
</dbReference>
<dbReference type="Gene3D" id="3.40.5.10">
    <property type="entry name" value="Ribosomal protein L9, N-terminal domain"/>
    <property type="match status" value="1"/>
</dbReference>
<keyword evidence="4 7" id="KW-0689">Ribosomal protein</keyword>
<reference evidence="10 11" key="1">
    <citation type="submission" date="2020-02" db="EMBL/GenBank/DDBJ databases">
        <authorList>
            <person name="Zheng R.K."/>
            <person name="Sun C.M."/>
        </authorList>
    </citation>
    <scope>NUCLEOTIDE SEQUENCE [LARGE SCALE GENOMIC DNA]</scope>
    <source>
        <strain evidence="11">rifampicinis</strain>
    </source>
</reference>
<dbReference type="GO" id="GO:0019843">
    <property type="term" value="F:rRNA binding"/>
    <property type="evidence" value="ECO:0007669"/>
    <property type="project" value="UniProtKB-UniRule"/>
</dbReference>
<evidence type="ECO:0000259" key="9">
    <source>
        <dbReference type="PROSITE" id="PS00651"/>
    </source>
</evidence>
<gene>
    <name evidence="7 10" type="primary">rplI</name>
    <name evidence="10" type="ORF">G4Y79_21135</name>
</gene>
<dbReference type="Pfam" id="PF03948">
    <property type="entry name" value="Ribosomal_L9_C"/>
    <property type="match status" value="1"/>
</dbReference>
<keyword evidence="11" id="KW-1185">Reference proteome</keyword>
<dbReference type="InterPro" id="IPR009027">
    <property type="entry name" value="Ribosomal_bL9/RNase_H1_N"/>
</dbReference>
<dbReference type="SUPFAM" id="SSF55658">
    <property type="entry name" value="L9 N-domain-like"/>
    <property type="match status" value="1"/>
</dbReference>
<feature type="coiled-coil region" evidence="8">
    <location>
        <begin position="44"/>
        <end position="78"/>
    </location>
</feature>
<comment type="similarity">
    <text evidence="1 7">Belongs to the bacterial ribosomal protein bL9 family.</text>
</comment>
<dbReference type="InterPro" id="IPR020069">
    <property type="entry name" value="Ribosomal_bL9_C"/>
</dbReference>
<dbReference type="GO" id="GO:0006412">
    <property type="term" value="P:translation"/>
    <property type="evidence" value="ECO:0007669"/>
    <property type="project" value="UniProtKB-UniRule"/>
</dbReference>